<protein>
    <submittedName>
        <fullName evidence="4">Ankyrin repeat</fullName>
    </submittedName>
</protein>
<dbReference type="OrthoDB" id="341259at2759"/>
<feature type="repeat" description="ANK" evidence="3">
    <location>
        <begin position="176"/>
        <end position="208"/>
    </location>
</feature>
<dbReference type="EMBL" id="JAPZBS010000007">
    <property type="protein sequence ID" value="KAJ5369236.1"/>
    <property type="molecule type" value="Genomic_DNA"/>
</dbReference>
<reference evidence="4" key="2">
    <citation type="journal article" date="2023" name="IMA Fungus">
        <title>Comparative genomic study of the Penicillium genus elucidates a diverse pangenome and 15 lateral gene transfer events.</title>
        <authorList>
            <person name="Petersen C."/>
            <person name="Sorensen T."/>
            <person name="Nielsen M.R."/>
            <person name="Sondergaard T.E."/>
            <person name="Sorensen J.L."/>
            <person name="Fitzpatrick D.A."/>
            <person name="Frisvad J.C."/>
            <person name="Nielsen K.L."/>
        </authorList>
    </citation>
    <scope>NUCLEOTIDE SEQUENCE</scope>
    <source>
        <strain evidence="4">IBT 29864</strain>
    </source>
</reference>
<keyword evidence="2 3" id="KW-0040">ANK repeat</keyword>
<keyword evidence="1" id="KW-0677">Repeat</keyword>
<evidence type="ECO:0000256" key="1">
    <source>
        <dbReference type="ARBA" id="ARBA00022737"/>
    </source>
</evidence>
<dbReference type="SUPFAM" id="SSF48403">
    <property type="entry name" value="Ankyrin repeat"/>
    <property type="match status" value="1"/>
</dbReference>
<name>A0A9W9V7K6_9EURO</name>
<keyword evidence="5" id="KW-1185">Reference proteome</keyword>
<dbReference type="InterPro" id="IPR002110">
    <property type="entry name" value="Ankyrin_rpt"/>
</dbReference>
<feature type="repeat" description="ANK" evidence="3">
    <location>
        <begin position="209"/>
        <end position="233"/>
    </location>
</feature>
<comment type="caution">
    <text evidence="4">The sequence shown here is derived from an EMBL/GenBank/DDBJ whole genome shotgun (WGS) entry which is preliminary data.</text>
</comment>
<dbReference type="SMART" id="SM00248">
    <property type="entry name" value="ANK"/>
    <property type="match status" value="6"/>
</dbReference>
<gene>
    <name evidence="4" type="ORF">N7496_008996</name>
</gene>
<dbReference type="RefSeq" id="XP_056553978.1">
    <property type="nucleotide sequence ID" value="XM_056701915.1"/>
</dbReference>
<dbReference type="Pfam" id="PF00023">
    <property type="entry name" value="Ank"/>
    <property type="match status" value="2"/>
</dbReference>
<dbReference type="AlphaFoldDB" id="A0A9W9V7K6"/>
<organism evidence="4 5">
    <name type="scientific">Penicillium cataractarum</name>
    <dbReference type="NCBI Taxonomy" id="2100454"/>
    <lineage>
        <taxon>Eukaryota</taxon>
        <taxon>Fungi</taxon>
        <taxon>Dikarya</taxon>
        <taxon>Ascomycota</taxon>
        <taxon>Pezizomycotina</taxon>
        <taxon>Eurotiomycetes</taxon>
        <taxon>Eurotiomycetidae</taxon>
        <taxon>Eurotiales</taxon>
        <taxon>Aspergillaceae</taxon>
        <taxon>Penicillium</taxon>
    </lineage>
</organism>
<sequence length="320" mass="34899">MAQQPTHLIAAAAAEGDIAKVTEYLEASQLNRKYLQDIALQYAAESGHEKLVKMLLKGGATIDLEIDTHRTSLHVGHSSPTWCPPTAVHLAVKNGHQRTVKILLEHQRRIPLSRWFLKEGRWMGALHEAVGKDDIAMTKLMLKHGADVNYPDRCVDCLYKYYEKRLGPSSVCGRCQGRTALHIAAENGYENMARLLIRRGATYNSQATFGTTPLHLAAQGGHDGVVLALVQNGWKPGNIISGSSPGLLAAKNGHRTTVDLLTKHGAAPIKSVEWEISPLIKTGDAVALEILLPHADNIISKHTLEDMLENAASTGDTKIQ</sequence>
<evidence type="ECO:0000313" key="5">
    <source>
        <dbReference type="Proteomes" id="UP001147782"/>
    </source>
</evidence>
<dbReference type="GeneID" id="81441094"/>
<dbReference type="Gene3D" id="1.25.40.20">
    <property type="entry name" value="Ankyrin repeat-containing domain"/>
    <property type="match status" value="2"/>
</dbReference>
<feature type="repeat" description="ANK" evidence="3">
    <location>
        <begin position="35"/>
        <end position="67"/>
    </location>
</feature>
<dbReference type="Pfam" id="PF12796">
    <property type="entry name" value="Ank_2"/>
    <property type="match status" value="2"/>
</dbReference>
<proteinExistence type="predicted"/>
<accession>A0A9W9V7K6</accession>
<dbReference type="PROSITE" id="PS50297">
    <property type="entry name" value="ANK_REP_REGION"/>
    <property type="match status" value="4"/>
</dbReference>
<evidence type="ECO:0000313" key="4">
    <source>
        <dbReference type="EMBL" id="KAJ5369236.1"/>
    </source>
</evidence>
<dbReference type="InterPro" id="IPR036770">
    <property type="entry name" value="Ankyrin_rpt-contain_sf"/>
</dbReference>
<evidence type="ECO:0000256" key="3">
    <source>
        <dbReference type="PROSITE-ProRule" id="PRU00023"/>
    </source>
</evidence>
<dbReference type="PROSITE" id="PS50088">
    <property type="entry name" value="ANK_REPEAT"/>
    <property type="match status" value="4"/>
</dbReference>
<dbReference type="PANTHER" id="PTHR24198">
    <property type="entry name" value="ANKYRIN REPEAT AND PROTEIN KINASE DOMAIN-CONTAINING PROTEIN"/>
    <property type="match status" value="1"/>
</dbReference>
<dbReference type="Proteomes" id="UP001147782">
    <property type="component" value="Unassembled WGS sequence"/>
</dbReference>
<reference evidence="4" key="1">
    <citation type="submission" date="2022-11" db="EMBL/GenBank/DDBJ databases">
        <authorList>
            <person name="Petersen C."/>
        </authorList>
    </citation>
    <scope>NUCLEOTIDE SEQUENCE</scope>
    <source>
        <strain evidence="4">IBT 29864</strain>
    </source>
</reference>
<dbReference type="PANTHER" id="PTHR24198:SF165">
    <property type="entry name" value="ANKYRIN REPEAT-CONTAINING PROTEIN-RELATED"/>
    <property type="match status" value="1"/>
</dbReference>
<feature type="repeat" description="ANK" evidence="3">
    <location>
        <begin position="121"/>
        <end position="153"/>
    </location>
</feature>
<evidence type="ECO:0000256" key="2">
    <source>
        <dbReference type="ARBA" id="ARBA00023043"/>
    </source>
</evidence>